<dbReference type="InterPro" id="IPR045854">
    <property type="entry name" value="NO2/SO3_Rdtase_4Fe4S_sf"/>
</dbReference>
<dbReference type="GO" id="GO:0051539">
    <property type="term" value="F:4 iron, 4 sulfur cluster binding"/>
    <property type="evidence" value="ECO:0007669"/>
    <property type="project" value="UniProtKB-KW"/>
</dbReference>
<evidence type="ECO:0000256" key="1">
    <source>
        <dbReference type="ARBA" id="ARBA00022485"/>
    </source>
</evidence>
<accession>A0A1L4D0U3</accession>
<feature type="compositionally biased region" description="Low complexity" evidence="5">
    <location>
        <begin position="279"/>
        <end position="293"/>
    </location>
</feature>
<keyword evidence="1" id="KW-0004">4Fe-4S</keyword>
<dbReference type="SUPFAM" id="SSF56014">
    <property type="entry name" value="Nitrite and sulphite reductase 4Fe-4S domain-like"/>
    <property type="match status" value="1"/>
</dbReference>
<feature type="region of interest" description="Disordered" evidence="5">
    <location>
        <begin position="236"/>
        <end position="603"/>
    </location>
</feature>
<dbReference type="PANTHER" id="PTHR11493">
    <property type="entry name" value="SULFITE REDUCTASE [NADPH] SUBUNIT BETA-RELATED"/>
    <property type="match status" value="1"/>
</dbReference>
<evidence type="ECO:0000256" key="4">
    <source>
        <dbReference type="ARBA" id="ARBA00023014"/>
    </source>
</evidence>
<keyword evidence="2" id="KW-0479">Metal-binding</keyword>
<sequence length="682" mass="70577">MAAGQFELKNGNLFVLAEAAGGVYNGSQLRLICDVADDVSVFLKVTEDQRIGFMVPKDKLLELHAKLSKAGILLKHYRNHSILSPKACLGELCPKCEQDALGDAIEISPILNEKFKDSFTALTIGMNGCAVACVASATDDIHIVGDSKGYNMSIGGRVSGEPKLSEPVIEAIPRAKIGQAIANVLDTYSQNKQGAENLSEVVSRLGIAAFKDAIEKGALADSVEAAAEEEVLLEADAPPSAEEAAPAEAAAEEVPLEADAPPAEEAAPAEAAAEEVPLEADAPPAEEAAPAEAAAEEVPLEADAPPSAEEAAPAEADAEEEVPLEADAAAEEVPLEADAPPSADEGVATESVIEESTEEAPQTENATAPEEEDAAAVPIQEESLEVSSDSASESSDEDIAAEPVDETPLDASSAEPVPPSESAESAAEAEAVPEVDASTSETPPEADAPVADAEEASVADVKEEEAPLEVAGTEEVPAIEASENASEDVAPLEMAGAAEVPKGEESMSEQEKPAEEVPVEGASAEMKDLEIVDDTSDSGAAPAAQEDHPAPEPIDHGMGEDVSLQNAAPQSEGGGGSESIGEDASIGLDEDADPSHIPTTSNKTSIQVRGDYVTVVLSDGSDFRIPYKHIEEGKVIEMQVEDEVFIIENVAGKLQVKYGDFEMHVPLTHGTLEDEENDAAAA</sequence>
<dbReference type="RefSeq" id="WP_148697576.1">
    <property type="nucleotide sequence ID" value="NZ_CP017834.1"/>
</dbReference>
<name>A0A1L4D0U3_9BACT</name>
<feature type="domain" description="Nitrite/sulphite reductase 4Fe-4S" evidence="6">
    <location>
        <begin position="122"/>
        <end position="216"/>
    </location>
</feature>
<dbReference type="Proteomes" id="UP000184731">
    <property type="component" value="Chromosome"/>
</dbReference>
<dbReference type="GO" id="GO:0046872">
    <property type="term" value="F:metal ion binding"/>
    <property type="evidence" value="ECO:0007669"/>
    <property type="project" value="UniProtKB-KW"/>
</dbReference>
<feature type="compositionally biased region" description="Acidic residues" evidence="5">
    <location>
        <begin position="316"/>
        <end position="335"/>
    </location>
</feature>
<feature type="compositionally biased region" description="Basic and acidic residues" evidence="5">
    <location>
        <begin position="501"/>
        <end position="515"/>
    </location>
</feature>
<dbReference type="InterPro" id="IPR045169">
    <property type="entry name" value="NO2/SO3_Rdtase_4Fe4S_prot"/>
</dbReference>
<gene>
    <name evidence="7" type="ORF">AXG55_07905</name>
</gene>
<dbReference type="Gene3D" id="3.30.413.10">
    <property type="entry name" value="Sulfite Reductase Hemoprotein, domain 1"/>
    <property type="match status" value="1"/>
</dbReference>
<feature type="compositionally biased region" description="Acidic residues" evidence="5">
    <location>
        <begin position="394"/>
        <end position="408"/>
    </location>
</feature>
<dbReference type="PANTHER" id="PTHR11493:SF54">
    <property type="entry name" value="ANAEROBIC SULFITE REDUCTASE SUBUNIT C"/>
    <property type="match status" value="1"/>
</dbReference>
<evidence type="ECO:0000313" key="8">
    <source>
        <dbReference type="Proteomes" id="UP000184731"/>
    </source>
</evidence>
<protein>
    <recommendedName>
        <fullName evidence="6">Nitrite/sulphite reductase 4Fe-4S domain-containing protein</fullName>
    </recommendedName>
</protein>
<keyword evidence="8" id="KW-1185">Reference proteome</keyword>
<feature type="compositionally biased region" description="Low complexity" evidence="5">
    <location>
        <begin position="301"/>
        <end position="315"/>
    </location>
</feature>
<feature type="compositionally biased region" description="Low complexity" evidence="5">
    <location>
        <begin position="257"/>
        <end position="271"/>
    </location>
</feature>
<feature type="compositionally biased region" description="Low complexity" evidence="5">
    <location>
        <begin position="410"/>
        <end position="451"/>
    </location>
</feature>
<feature type="compositionally biased region" description="Low complexity" evidence="5">
    <location>
        <begin position="236"/>
        <end position="249"/>
    </location>
</feature>
<evidence type="ECO:0000256" key="5">
    <source>
        <dbReference type="SAM" id="MobiDB-lite"/>
    </source>
</evidence>
<keyword evidence="3" id="KW-0408">Iron</keyword>
<dbReference type="AlphaFoldDB" id="A0A1L4D0U3"/>
<proteinExistence type="predicted"/>
<organism evidence="7 8">
    <name type="scientific">Silvanigrella aquatica</name>
    <dbReference type="NCBI Taxonomy" id="1915309"/>
    <lineage>
        <taxon>Bacteria</taxon>
        <taxon>Pseudomonadati</taxon>
        <taxon>Bdellovibrionota</taxon>
        <taxon>Oligoflexia</taxon>
        <taxon>Silvanigrellales</taxon>
        <taxon>Silvanigrellaceae</taxon>
        <taxon>Silvanigrella</taxon>
    </lineage>
</organism>
<feature type="compositionally biased region" description="Basic and acidic residues" evidence="5">
    <location>
        <begin position="545"/>
        <end position="559"/>
    </location>
</feature>
<reference evidence="7 8" key="1">
    <citation type="submission" date="2016-10" db="EMBL/GenBank/DDBJ databases">
        <title>Silvanigrella aquatica sp. nov., isolated from a freshwater lake located in the Black Forest, Germany, description of Silvanigrellaceae fam. nov., Silvanigrellales ord. nov., reclassification of the order Bdellovibrionales in the class Oligoflexia, reclassification of the families Bacteriovoracaceae and Halobacteriovoraceae in the new order Bacteriovoracales ord. nov., and reclassification of the family Pseudobacteriovoracaceae in the order Oligoflexiales.</title>
        <authorList>
            <person name="Hahn M.W."/>
            <person name="Schmidt J."/>
            <person name="Koll U."/>
            <person name="Rohde M."/>
            <person name="Verbag S."/>
            <person name="Pitt A."/>
            <person name="Nakai R."/>
            <person name="Naganuma T."/>
            <person name="Lang E."/>
        </authorList>
    </citation>
    <scope>NUCLEOTIDE SEQUENCE [LARGE SCALE GENOMIC DNA]</scope>
    <source>
        <strain evidence="7 8">MWH-Nonnen-W8red</strain>
    </source>
</reference>
<keyword evidence="4" id="KW-0411">Iron-sulfur</keyword>
<dbReference type="EMBL" id="CP017834">
    <property type="protein sequence ID" value="APJ03833.1"/>
    <property type="molecule type" value="Genomic_DNA"/>
</dbReference>
<dbReference type="GO" id="GO:0020037">
    <property type="term" value="F:heme binding"/>
    <property type="evidence" value="ECO:0007669"/>
    <property type="project" value="InterPro"/>
</dbReference>
<evidence type="ECO:0000256" key="2">
    <source>
        <dbReference type="ARBA" id="ARBA00022723"/>
    </source>
</evidence>
<evidence type="ECO:0000256" key="3">
    <source>
        <dbReference type="ARBA" id="ARBA00023004"/>
    </source>
</evidence>
<dbReference type="GO" id="GO:0016491">
    <property type="term" value="F:oxidoreductase activity"/>
    <property type="evidence" value="ECO:0007669"/>
    <property type="project" value="InterPro"/>
</dbReference>
<dbReference type="Pfam" id="PF01077">
    <property type="entry name" value="NIR_SIR"/>
    <property type="match status" value="1"/>
</dbReference>
<dbReference type="STRING" id="1915309.AXG55_07905"/>
<dbReference type="OrthoDB" id="5296597at2"/>
<evidence type="ECO:0000259" key="6">
    <source>
        <dbReference type="Pfam" id="PF01077"/>
    </source>
</evidence>
<evidence type="ECO:0000313" key="7">
    <source>
        <dbReference type="EMBL" id="APJ03833.1"/>
    </source>
</evidence>
<dbReference type="KEGG" id="saqi:AXG55_07905"/>
<dbReference type="InterPro" id="IPR006067">
    <property type="entry name" value="NO2/SO3_Rdtase_4Fe4S_dom"/>
</dbReference>